<dbReference type="Proteomes" id="UP000326877">
    <property type="component" value="Unassembled WGS sequence"/>
</dbReference>
<dbReference type="EMBL" id="ML735272">
    <property type="protein sequence ID" value="KAE8388889.1"/>
    <property type="molecule type" value="Genomic_DNA"/>
</dbReference>
<dbReference type="GO" id="GO:0005886">
    <property type="term" value="C:plasma membrane"/>
    <property type="evidence" value="ECO:0007669"/>
    <property type="project" value="TreeGrafter"/>
</dbReference>
<dbReference type="PANTHER" id="PTHR31962:SF4">
    <property type="entry name" value="PRIMARY COMPONENT OF EISOSOMES (EUROFUNG)"/>
    <property type="match status" value="1"/>
</dbReference>
<dbReference type="GO" id="GO:0008289">
    <property type="term" value="F:lipid binding"/>
    <property type="evidence" value="ECO:0007669"/>
    <property type="project" value="TreeGrafter"/>
</dbReference>
<organism evidence="3">
    <name type="scientific">Petromyces alliaceus</name>
    <name type="common">Aspergillus alliaceus</name>
    <dbReference type="NCBI Taxonomy" id="209559"/>
    <lineage>
        <taxon>Eukaryota</taxon>
        <taxon>Fungi</taxon>
        <taxon>Dikarya</taxon>
        <taxon>Ascomycota</taxon>
        <taxon>Pezizomycotina</taxon>
        <taxon>Eurotiomycetes</taxon>
        <taxon>Eurotiomycetidae</taxon>
        <taxon>Eurotiales</taxon>
        <taxon>Aspergillaceae</taxon>
        <taxon>Aspergillus</taxon>
        <taxon>Aspergillus subgen. Circumdati</taxon>
    </lineage>
</organism>
<dbReference type="Pfam" id="PF13805">
    <property type="entry name" value="Pil1"/>
    <property type="match status" value="1"/>
</dbReference>
<dbReference type="Gene3D" id="1.20.1270.60">
    <property type="entry name" value="Arfaptin homology (AH) domain/BAR domain"/>
    <property type="match status" value="1"/>
</dbReference>
<dbReference type="GO" id="GO:0070941">
    <property type="term" value="P:eisosome assembly"/>
    <property type="evidence" value="ECO:0007669"/>
    <property type="project" value="TreeGrafter"/>
</dbReference>
<feature type="region of interest" description="Disordered" evidence="2">
    <location>
        <begin position="426"/>
        <end position="446"/>
    </location>
</feature>
<sequence>MCFLEVDEGKGPCIRIIEYRNPPMRVSIPPPSHRRRRYSSSSSDSSSSDSSSSSSSSNSSSHNSTIVCPPRHAPRSHSHSHHCESPRPSYTTVSRRRVRTLEESLGLAPRRKGWWFGSRESLPERRNRNISVRRRNSVPSRNRFSISTLRGTQQPELSKRMNRLIKNENAAIAAYEKAGRQRVSIAKDLSDWGEATEDDAVSDITDKLGVLLAEMGDQEELFAAYLEEYRTVLKHIRETESSVQPSRNHRAKIADDIAKLKIKDPESIKLETLEQELVRAEAQSLVAEAQLTNMTRSKLKEAFDIHLAAVIERGEKHILLARHARRLLGILDDSPVVPGEPRQDYDRGDMASQIIMDAERDLRSWESTTVPIPTSAGQMHDSTLLPARAARESQAITAGEYEEDGAVMSDSARDVTGSVSEARYAGGYPPDAQDTHDYASGAPNTGAYIPGTQEAVEPTTETHELQEPVAEPVRGTHGTHGGPSDAISYIPGTKQRVDPVTGAEGLGESSTEVARGVDRGASGVTGYTSGVLDTSQTIPGTKEQVESVIAARGFDEPVTDTPDQVTENISNKSIHESITDPTRHFDEPSTELTEGTEVTQAVDDNDGSILAEVRSAREKLQEQPQAALGIPQAVAVPY</sequence>
<dbReference type="PANTHER" id="PTHR31962">
    <property type="entry name" value="SPHINGOLIPID LONG CHAIN BASE-RESPONSIVE PROTEIN PIL1"/>
    <property type="match status" value="1"/>
</dbReference>
<proteinExistence type="predicted"/>
<dbReference type="AlphaFoldDB" id="A0A5N7C4D3"/>
<accession>A0A5N7C4D3</accession>
<feature type="region of interest" description="Disordered" evidence="2">
    <location>
        <begin position="569"/>
        <end position="595"/>
    </location>
</feature>
<protein>
    <submittedName>
        <fullName evidence="3">Eisosome component PIL1-domain-containing protein</fullName>
    </submittedName>
</protein>
<reference evidence="3" key="1">
    <citation type="submission" date="2019-04" db="EMBL/GenBank/DDBJ databases">
        <title>Friends and foes A comparative genomics studyof 23 Aspergillus species from section Flavi.</title>
        <authorList>
            <consortium name="DOE Joint Genome Institute"/>
            <person name="Kjaerbolling I."/>
            <person name="Vesth T."/>
            <person name="Frisvad J.C."/>
            <person name="Nybo J.L."/>
            <person name="Theobald S."/>
            <person name="Kildgaard S."/>
            <person name="Isbrandt T."/>
            <person name="Kuo A."/>
            <person name="Sato A."/>
            <person name="Lyhne E.K."/>
            <person name="Kogle M.E."/>
            <person name="Wiebenga A."/>
            <person name="Kun R.S."/>
            <person name="Lubbers R.J."/>
            <person name="Makela M.R."/>
            <person name="Barry K."/>
            <person name="Chovatia M."/>
            <person name="Clum A."/>
            <person name="Daum C."/>
            <person name="Haridas S."/>
            <person name="He G."/>
            <person name="LaButti K."/>
            <person name="Lipzen A."/>
            <person name="Mondo S."/>
            <person name="Riley R."/>
            <person name="Salamov A."/>
            <person name="Simmons B.A."/>
            <person name="Magnuson J.K."/>
            <person name="Henrissat B."/>
            <person name="Mortensen U.H."/>
            <person name="Larsen T.O."/>
            <person name="Devries R.P."/>
            <person name="Grigoriev I.V."/>
            <person name="Machida M."/>
            <person name="Baker S.E."/>
            <person name="Andersen M.R."/>
        </authorList>
    </citation>
    <scope>NUCLEOTIDE SEQUENCE [LARGE SCALE GENOMIC DNA]</scope>
    <source>
        <strain evidence="3">IBT 14317</strain>
    </source>
</reference>
<gene>
    <name evidence="3" type="ORF">BDV23DRAFT_184888</name>
</gene>
<evidence type="ECO:0000256" key="1">
    <source>
        <dbReference type="ARBA" id="ARBA00022553"/>
    </source>
</evidence>
<evidence type="ECO:0000313" key="3">
    <source>
        <dbReference type="EMBL" id="KAE8388889.1"/>
    </source>
</evidence>
<dbReference type="InterPro" id="IPR027267">
    <property type="entry name" value="AH/BAR_dom_sf"/>
</dbReference>
<evidence type="ECO:0000256" key="2">
    <source>
        <dbReference type="SAM" id="MobiDB-lite"/>
    </source>
</evidence>
<dbReference type="GO" id="GO:0006897">
    <property type="term" value="P:endocytosis"/>
    <property type="evidence" value="ECO:0007669"/>
    <property type="project" value="TreeGrafter"/>
</dbReference>
<name>A0A5N7C4D3_PETAA</name>
<dbReference type="GO" id="GO:0036286">
    <property type="term" value="C:eisosome filament"/>
    <property type="evidence" value="ECO:0007669"/>
    <property type="project" value="TreeGrafter"/>
</dbReference>
<dbReference type="OrthoDB" id="5599269at2759"/>
<feature type="compositionally biased region" description="Basic and acidic residues" evidence="2">
    <location>
        <begin position="573"/>
        <end position="587"/>
    </location>
</feature>
<dbReference type="FunFam" id="1.20.1270.60:FF:000005">
    <property type="entry name" value="Sphingolipid long chain base-responsive pil1"/>
    <property type="match status" value="1"/>
</dbReference>
<keyword evidence="1" id="KW-0597">Phosphoprotein</keyword>
<feature type="compositionally biased region" description="Low complexity" evidence="2">
    <location>
        <begin position="39"/>
        <end position="64"/>
    </location>
</feature>
<dbReference type="InterPro" id="IPR028245">
    <property type="entry name" value="PIL1/LSP1"/>
</dbReference>
<feature type="region of interest" description="Disordered" evidence="2">
    <location>
        <begin position="23"/>
        <end position="95"/>
    </location>
</feature>